<dbReference type="GO" id="GO:0005634">
    <property type="term" value="C:nucleus"/>
    <property type="evidence" value="ECO:0007669"/>
    <property type="project" value="TreeGrafter"/>
</dbReference>
<feature type="domain" description="C2H2-type" evidence="6">
    <location>
        <begin position="340"/>
        <end position="367"/>
    </location>
</feature>
<dbReference type="AlphaFoldDB" id="A0A9J6CJD0"/>
<dbReference type="SUPFAM" id="SSF57667">
    <property type="entry name" value="beta-beta-alpha zinc fingers"/>
    <property type="match status" value="5"/>
</dbReference>
<gene>
    <name evidence="7" type="ORF">PVAND_011689</name>
</gene>
<dbReference type="GO" id="GO:0008270">
    <property type="term" value="F:zinc ion binding"/>
    <property type="evidence" value="ECO:0007669"/>
    <property type="project" value="UniProtKB-KW"/>
</dbReference>
<dbReference type="PROSITE" id="PS00028">
    <property type="entry name" value="ZINC_FINGER_C2H2_1"/>
    <property type="match status" value="7"/>
</dbReference>
<dbReference type="InterPro" id="IPR036236">
    <property type="entry name" value="Znf_C2H2_sf"/>
</dbReference>
<reference evidence="7" key="1">
    <citation type="submission" date="2021-03" db="EMBL/GenBank/DDBJ databases">
        <title>Chromosome level genome of the anhydrobiotic midge Polypedilum vanderplanki.</title>
        <authorList>
            <person name="Yoshida Y."/>
            <person name="Kikawada T."/>
            <person name="Gusev O."/>
        </authorList>
    </citation>
    <scope>NUCLEOTIDE SEQUENCE</scope>
    <source>
        <strain evidence="7">NIAS01</strain>
        <tissue evidence="7">Whole body or cell culture</tissue>
    </source>
</reference>
<feature type="domain" description="C2H2-type" evidence="6">
    <location>
        <begin position="283"/>
        <end position="306"/>
    </location>
</feature>
<feature type="domain" description="C2H2-type" evidence="6">
    <location>
        <begin position="252"/>
        <end position="274"/>
    </location>
</feature>
<dbReference type="PANTHER" id="PTHR24379:SF127">
    <property type="entry name" value="BLOODY FINGERS-RELATED"/>
    <property type="match status" value="1"/>
</dbReference>
<accession>A0A9J6CJD0</accession>
<evidence type="ECO:0000256" key="5">
    <source>
        <dbReference type="PROSITE-ProRule" id="PRU00042"/>
    </source>
</evidence>
<organism evidence="7 8">
    <name type="scientific">Polypedilum vanderplanki</name>
    <name type="common">Sleeping chironomid midge</name>
    <dbReference type="NCBI Taxonomy" id="319348"/>
    <lineage>
        <taxon>Eukaryota</taxon>
        <taxon>Metazoa</taxon>
        <taxon>Ecdysozoa</taxon>
        <taxon>Arthropoda</taxon>
        <taxon>Hexapoda</taxon>
        <taxon>Insecta</taxon>
        <taxon>Pterygota</taxon>
        <taxon>Neoptera</taxon>
        <taxon>Endopterygota</taxon>
        <taxon>Diptera</taxon>
        <taxon>Nematocera</taxon>
        <taxon>Chironomoidea</taxon>
        <taxon>Chironomidae</taxon>
        <taxon>Chironominae</taxon>
        <taxon>Polypedilum</taxon>
        <taxon>Polypedilum</taxon>
    </lineage>
</organism>
<evidence type="ECO:0000256" key="3">
    <source>
        <dbReference type="ARBA" id="ARBA00022771"/>
    </source>
</evidence>
<dbReference type="InterPro" id="IPR013087">
    <property type="entry name" value="Znf_C2H2_type"/>
</dbReference>
<keyword evidence="4" id="KW-0862">Zinc</keyword>
<sequence>MSDNFNLISNWCKLCGNIDTIVKTDQEHYHYIIQQILEIIPSDLLICLNCSSFLINCNEYVMKCKKIQQMFNEIHTTQDIPINKVNEIRNRYSLKPIKEIFEEEMTVENFEEAYVPEEIFEPEIIEEYIFEEDEILEEKHEIEEKEISEFKSYKKDKLEIFFVYKCHICNEEFPKMQPLISHCKLVHNTSAQVECVCGKKLSTLKKLLDHKIQHFQDKNKSFLCIECNLSYKTQQAYEKHKQRKHVENTEKFICLECGRSFKEKQILKNHEKIHLPAHMKFKHECNKCDKKFVNSHCLKIHIARIHDKAAYYFCEICGQGKVTKSDLQWHLDKHIEERNFSCEICSLKFKSSNALRIHRRRHMEVKTMKACSICKKEFRSSAALSNHKLVHSDEKKYKCTLCPNSYKRLESYKNHMHHHSGHRPYKCTFCPKSFINSANCRKHKLKEHAQEVAEYEAIHGKKGVPLQLTIKIS</sequence>
<proteinExistence type="predicted"/>
<evidence type="ECO:0000313" key="8">
    <source>
        <dbReference type="Proteomes" id="UP001107558"/>
    </source>
</evidence>
<evidence type="ECO:0000256" key="2">
    <source>
        <dbReference type="ARBA" id="ARBA00022737"/>
    </source>
</evidence>
<dbReference type="OrthoDB" id="3565419at2759"/>
<dbReference type="FunFam" id="3.30.160.60:FF:000100">
    <property type="entry name" value="Zinc finger 45-like"/>
    <property type="match status" value="1"/>
</dbReference>
<keyword evidence="2" id="KW-0677">Repeat</keyword>
<feature type="domain" description="C2H2-type" evidence="6">
    <location>
        <begin position="312"/>
        <end position="339"/>
    </location>
</feature>
<name>A0A9J6CJD0_POLVA</name>
<feature type="domain" description="C2H2-type" evidence="6">
    <location>
        <begin position="425"/>
        <end position="453"/>
    </location>
</feature>
<feature type="domain" description="C2H2-type" evidence="6">
    <location>
        <begin position="164"/>
        <end position="192"/>
    </location>
</feature>
<evidence type="ECO:0000256" key="4">
    <source>
        <dbReference type="ARBA" id="ARBA00022833"/>
    </source>
</evidence>
<dbReference type="SMART" id="SM00355">
    <property type="entry name" value="ZnF_C2H2"/>
    <property type="match status" value="10"/>
</dbReference>
<dbReference type="GO" id="GO:0000981">
    <property type="term" value="F:DNA-binding transcription factor activity, RNA polymerase II-specific"/>
    <property type="evidence" value="ECO:0007669"/>
    <property type="project" value="TreeGrafter"/>
</dbReference>
<dbReference type="PANTHER" id="PTHR24379">
    <property type="entry name" value="KRAB AND ZINC FINGER DOMAIN-CONTAINING"/>
    <property type="match status" value="1"/>
</dbReference>
<feature type="domain" description="C2H2-type" evidence="6">
    <location>
        <begin position="397"/>
        <end position="424"/>
    </location>
</feature>
<dbReference type="Pfam" id="PF00096">
    <property type="entry name" value="zf-C2H2"/>
    <property type="match status" value="3"/>
</dbReference>
<comment type="caution">
    <text evidence="7">The sequence shown here is derived from an EMBL/GenBank/DDBJ whole genome shotgun (WGS) entry which is preliminary data.</text>
</comment>
<dbReference type="GO" id="GO:0000977">
    <property type="term" value="F:RNA polymerase II transcription regulatory region sequence-specific DNA binding"/>
    <property type="evidence" value="ECO:0007669"/>
    <property type="project" value="TreeGrafter"/>
</dbReference>
<dbReference type="Proteomes" id="UP001107558">
    <property type="component" value="Chromosome 1"/>
</dbReference>
<feature type="domain" description="C2H2-type" evidence="6">
    <location>
        <begin position="369"/>
        <end position="396"/>
    </location>
</feature>
<evidence type="ECO:0000256" key="1">
    <source>
        <dbReference type="ARBA" id="ARBA00022723"/>
    </source>
</evidence>
<dbReference type="Gene3D" id="3.30.160.60">
    <property type="entry name" value="Classic Zinc Finger"/>
    <property type="match status" value="5"/>
</dbReference>
<keyword evidence="1" id="KW-0479">Metal-binding</keyword>
<evidence type="ECO:0000259" key="6">
    <source>
        <dbReference type="PROSITE" id="PS50157"/>
    </source>
</evidence>
<keyword evidence="8" id="KW-1185">Reference proteome</keyword>
<keyword evidence="3 5" id="KW-0863">Zinc-finger</keyword>
<evidence type="ECO:0000313" key="7">
    <source>
        <dbReference type="EMBL" id="KAG5682330.1"/>
    </source>
</evidence>
<protein>
    <recommendedName>
        <fullName evidence="6">C2H2-type domain-containing protein</fullName>
    </recommendedName>
</protein>
<dbReference type="Pfam" id="PF13912">
    <property type="entry name" value="zf-C2H2_6"/>
    <property type="match status" value="2"/>
</dbReference>
<dbReference type="EMBL" id="JADBJN010000001">
    <property type="protein sequence ID" value="KAG5682330.1"/>
    <property type="molecule type" value="Genomic_DNA"/>
</dbReference>
<dbReference type="PROSITE" id="PS50157">
    <property type="entry name" value="ZINC_FINGER_C2H2_2"/>
    <property type="match status" value="8"/>
</dbReference>